<dbReference type="SMART" id="SM00385">
    <property type="entry name" value="CYCLIN"/>
    <property type="match status" value="1"/>
</dbReference>
<organism evidence="3 4">
    <name type="scientific">Phycomyces blakesleeanus (strain ATCC 8743b / DSM 1359 / FGSC 10004 / NBRC 33097 / NRRL 1555)</name>
    <dbReference type="NCBI Taxonomy" id="763407"/>
    <lineage>
        <taxon>Eukaryota</taxon>
        <taxon>Fungi</taxon>
        <taxon>Fungi incertae sedis</taxon>
        <taxon>Mucoromycota</taxon>
        <taxon>Mucoromycotina</taxon>
        <taxon>Mucoromycetes</taxon>
        <taxon>Mucorales</taxon>
        <taxon>Phycomycetaceae</taxon>
        <taxon>Phycomyces</taxon>
    </lineage>
</organism>
<sequence>MIDQARFRVVDRSSLDDRQWFFTKEELLDTPSIIDGLSFEQEQMDRTKGCHYLLAVGAKLNLPQLVLVTATTFFHRFFMRQSMRRFHVYDIAATSLFVATKVEENARRLRDFVNACAQKAQKNDRLMLDENSKDFIKWKDTMLHYETILLKTLCFDLSVEHPHTNLLNLQTQLNEKWNISPGRTLVPDACVRRAWILLFQSLGSPICVLYRPKVIAAAALLISAHLSGEEIAERRWKDVDVDIGQVHAGSRDVRILRRPLSEESRSFTASISNITTFFIQWITIAATKLHACFSGNANHRLDNISS</sequence>
<dbReference type="GO" id="GO:0016538">
    <property type="term" value="F:cyclin-dependent protein serine/threonine kinase regulator activity"/>
    <property type="evidence" value="ECO:0007669"/>
    <property type="project" value="InterPro"/>
</dbReference>
<proteinExistence type="inferred from homology"/>
<dbReference type="Pfam" id="PF00134">
    <property type="entry name" value="Cyclin_N"/>
    <property type="match status" value="1"/>
</dbReference>
<dbReference type="InterPro" id="IPR013763">
    <property type="entry name" value="Cyclin-like_dom"/>
</dbReference>
<dbReference type="AlphaFoldDB" id="A0A162UTW1"/>
<dbReference type="PANTHER" id="PTHR10026">
    <property type="entry name" value="CYCLIN"/>
    <property type="match status" value="1"/>
</dbReference>
<dbReference type="FunCoup" id="A0A162UTW1">
    <property type="interactions" value="573"/>
</dbReference>
<dbReference type="InParanoid" id="A0A162UTW1"/>
<keyword evidence="1" id="KW-0195">Cyclin</keyword>
<comment type="similarity">
    <text evidence="1">Belongs to the cyclin family.</text>
</comment>
<accession>A0A162UTW1</accession>
<reference evidence="4" key="1">
    <citation type="submission" date="2015-06" db="EMBL/GenBank/DDBJ databases">
        <title>Expansion of signal transduction pathways in fungi by whole-genome duplication.</title>
        <authorList>
            <consortium name="DOE Joint Genome Institute"/>
            <person name="Corrochano L.M."/>
            <person name="Kuo A."/>
            <person name="Marcet-Houben M."/>
            <person name="Polaino S."/>
            <person name="Salamov A."/>
            <person name="Villalobos J.M."/>
            <person name="Alvarez M.I."/>
            <person name="Avalos J."/>
            <person name="Benito E.P."/>
            <person name="Benoit I."/>
            <person name="Burger G."/>
            <person name="Camino L.P."/>
            <person name="Canovas D."/>
            <person name="Cerda-Olmedo E."/>
            <person name="Cheng J.-F."/>
            <person name="Dominguez A."/>
            <person name="Elias M."/>
            <person name="Eslava A.P."/>
            <person name="Glaser F."/>
            <person name="Grimwood J."/>
            <person name="Gutierrez G."/>
            <person name="Heitman J."/>
            <person name="Henrissat B."/>
            <person name="Iturriaga E.A."/>
            <person name="Lang B.F."/>
            <person name="Lavin J.L."/>
            <person name="Lee S."/>
            <person name="Li W."/>
            <person name="Lindquist E."/>
            <person name="Lopez-Garcia S."/>
            <person name="Luque E.M."/>
            <person name="Marcos A.T."/>
            <person name="Martin J."/>
            <person name="McCluskey K."/>
            <person name="Medina H.R."/>
            <person name="Miralles-Duran A."/>
            <person name="Miyazaki A."/>
            <person name="Munoz-Torres E."/>
            <person name="Oguiza J.A."/>
            <person name="Ohm R."/>
            <person name="Olmedo M."/>
            <person name="Orejas M."/>
            <person name="Ortiz-Castellanos L."/>
            <person name="Pisabarro A.G."/>
            <person name="Rodriguez-Romero J."/>
            <person name="Ruiz-Herrera J."/>
            <person name="Ruiz-Vazquez R."/>
            <person name="Sanz C."/>
            <person name="Schackwitz W."/>
            <person name="Schmutz J."/>
            <person name="Shahriari M."/>
            <person name="Shelest E."/>
            <person name="Silva-Franco F."/>
            <person name="Soanes D."/>
            <person name="Syed K."/>
            <person name="Tagua V.G."/>
            <person name="Talbot N.J."/>
            <person name="Thon M."/>
            <person name="De vries R.P."/>
            <person name="Wiebenga A."/>
            <person name="Yadav J.S."/>
            <person name="Braun E.L."/>
            <person name="Baker S."/>
            <person name="Garre V."/>
            <person name="Horwitz B."/>
            <person name="Torres-Martinez S."/>
            <person name="Idnurm A."/>
            <person name="Herrera-Estrella A."/>
            <person name="Gabaldon T."/>
            <person name="Grigoriev I.V."/>
        </authorList>
    </citation>
    <scope>NUCLEOTIDE SEQUENCE [LARGE SCALE GENOMIC DNA]</scope>
    <source>
        <strain evidence="4">NRRL 1555(-)</strain>
    </source>
</reference>
<dbReference type="VEuPathDB" id="FungiDB:PHYBLDRAFT_164821"/>
<feature type="domain" description="Cyclin-like" evidence="2">
    <location>
        <begin position="51"/>
        <end position="151"/>
    </location>
</feature>
<evidence type="ECO:0000259" key="2">
    <source>
        <dbReference type="SMART" id="SM00385"/>
    </source>
</evidence>
<gene>
    <name evidence="3" type="ORF">PHYBLDRAFT_164821</name>
</gene>
<dbReference type="GO" id="GO:0006357">
    <property type="term" value="P:regulation of transcription by RNA polymerase II"/>
    <property type="evidence" value="ECO:0007669"/>
    <property type="project" value="InterPro"/>
</dbReference>
<dbReference type="RefSeq" id="XP_018295983.1">
    <property type="nucleotide sequence ID" value="XM_018435083.1"/>
</dbReference>
<evidence type="ECO:0000313" key="4">
    <source>
        <dbReference type="Proteomes" id="UP000077315"/>
    </source>
</evidence>
<dbReference type="EMBL" id="KV440974">
    <property type="protein sequence ID" value="OAD77943.1"/>
    <property type="molecule type" value="Genomic_DNA"/>
</dbReference>
<dbReference type="OrthoDB" id="25002at2759"/>
<evidence type="ECO:0000256" key="1">
    <source>
        <dbReference type="RuleBase" id="RU000383"/>
    </source>
</evidence>
<dbReference type="Gene3D" id="1.10.472.10">
    <property type="entry name" value="Cyclin-like"/>
    <property type="match status" value="2"/>
</dbReference>
<protein>
    <submittedName>
        <fullName evidence="3">Cyclin</fullName>
    </submittedName>
</protein>
<evidence type="ECO:0000313" key="3">
    <source>
        <dbReference type="EMBL" id="OAD77943.1"/>
    </source>
</evidence>
<dbReference type="SUPFAM" id="SSF47954">
    <property type="entry name" value="Cyclin-like"/>
    <property type="match status" value="2"/>
</dbReference>
<dbReference type="Proteomes" id="UP000077315">
    <property type="component" value="Unassembled WGS sequence"/>
</dbReference>
<dbReference type="STRING" id="763407.A0A162UTW1"/>
<dbReference type="InterPro" id="IPR043198">
    <property type="entry name" value="Cyclin/Ssn8"/>
</dbReference>
<dbReference type="GeneID" id="28995989"/>
<dbReference type="InterPro" id="IPR036915">
    <property type="entry name" value="Cyclin-like_sf"/>
</dbReference>
<keyword evidence="4" id="KW-1185">Reference proteome</keyword>
<name>A0A162UTW1_PHYB8</name>
<dbReference type="InterPro" id="IPR006671">
    <property type="entry name" value="Cyclin_N"/>
</dbReference>